<dbReference type="Proteomes" id="UP000177451">
    <property type="component" value="Unassembled WGS sequence"/>
</dbReference>
<feature type="transmembrane region" description="Helical" evidence="1">
    <location>
        <begin position="15"/>
        <end position="37"/>
    </location>
</feature>
<sequence length="75" mass="8770">MKVLSLYAWNYIKKLLHFIGRINTFVILSIFYFAAFFPVKAAKTVASFISKKQNSNSYWIKRTEPIDPATAKFQF</sequence>
<comment type="caution">
    <text evidence="2">The sequence shown here is derived from an EMBL/GenBank/DDBJ whole genome shotgun (WGS) entry which is preliminary data.</text>
</comment>
<keyword evidence="1" id="KW-0472">Membrane</keyword>
<dbReference type="EMBL" id="MFHH01000041">
    <property type="protein sequence ID" value="OGF64504.1"/>
    <property type="molecule type" value="Genomic_DNA"/>
</dbReference>
<proteinExistence type="predicted"/>
<keyword evidence="1" id="KW-1133">Transmembrane helix</keyword>
<reference evidence="2 3" key="1">
    <citation type="journal article" date="2016" name="Nat. Commun.">
        <title>Thousands of microbial genomes shed light on interconnected biogeochemical processes in an aquifer system.</title>
        <authorList>
            <person name="Anantharaman K."/>
            <person name="Brown C.T."/>
            <person name="Hug L.A."/>
            <person name="Sharon I."/>
            <person name="Castelle C.J."/>
            <person name="Probst A.J."/>
            <person name="Thomas B.C."/>
            <person name="Singh A."/>
            <person name="Wilkins M.J."/>
            <person name="Karaoz U."/>
            <person name="Brodie E.L."/>
            <person name="Williams K.H."/>
            <person name="Hubbard S.S."/>
            <person name="Banfield J.F."/>
        </authorList>
    </citation>
    <scope>NUCLEOTIDE SEQUENCE [LARGE SCALE GENOMIC DNA]</scope>
</reference>
<keyword evidence="1" id="KW-0812">Transmembrane</keyword>
<organism evidence="2 3">
    <name type="scientific">Candidatus Giovannonibacteria bacterium RIFCSPHIGHO2_02_42_15</name>
    <dbReference type="NCBI Taxonomy" id="1798329"/>
    <lineage>
        <taxon>Bacteria</taxon>
        <taxon>Candidatus Giovannoniibacteriota</taxon>
    </lineage>
</organism>
<dbReference type="AlphaFoldDB" id="A0A1F5VM55"/>
<evidence type="ECO:0000313" key="2">
    <source>
        <dbReference type="EMBL" id="OGF64504.1"/>
    </source>
</evidence>
<evidence type="ECO:0000256" key="1">
    <source>
        <dbReference type="SAM" id="Phobius"/>
    </source>
</evidence>
<name>A0A1F5VM55_9BACT</name>
<accession>A0A1F5VM55</accession>
<evidence type="ECO:0000313" key="3">
    <source>
        <dbReference type="Proteomes" id="UP000177451"/>
    </source>
</evidence>
<protein>
    <submittedName>
        <fullName evidence="2">Uncharacterized protein</fullName>
    </submittedName>
</protein>
<gene>
    <name evidence="2" type="ORF">A2Z53_03310</name>
</gene>